<dbReference type="EMBL" id="OY731407">
    <property type="protein sequence ID" value="CAJ1976267.1"/>
    <property type="molecule type" value="Genomic_DNA"/>
</dbReference>
<accession>A0AA86VPN3</accession>
<evidence type="ECO:0000313" key="2">
    <source>
        <dbReference type="Proteomes" id="UP001189624"/>
    </source>
</evidence>
<keyword evidence="2" id="KW-1185">Reference proteome</keyword>
<dbReference type="AlphaFoldDB" id="A0AA86VPN3"/>
<organism evidence="1 2">
    <name type="scientific">Sphenostylis stenocarpa</name>
    <dbReference type="NCBI Taxonomy" id="92480"/>
    <lineage>
        <taxon>Eukaryota</taxon>
        <taxon>Viridiplantae</taxon>
        <taxon>Streptophyta</taxon>
        <taxon>Embryophyta</taxon>
        <taxon>Tracheophyta</taxon>
        <taxon>Spermatophyta</taxon>
        <taxon>Magnoliopsida</taxon>
        <taxon>eudicotyledons</taxon>
        <taxon>Gunneridae</taxon>
        <taxon>Pentapetalae</taxon>
        <taxon>rosids</taxon>
        <taxon>fabids</taxon>
        <taxon>Fabales</taxon>
        <taxon>Fabaceae</taxon>
        <taxon>Papilionoideae</taxon>
        <taxon>50 kb inversion clade</taxon>
        <taxon>NPAAA clade</taxon>
        <taxon>indigoferoid/millettioid clade</taxon>
        <taxon>Phaseoleae</taxon>
        <taxon>Sphenostylis</taxon>
    </lineage>
</organism>
<dbReference type="Gramene" id="rna-AYBTSS11_LOCUS28403">
    <property type="protein sequence ID" value="CAJ1976267.1"/>
    <property type="gene ID" value="gene-AYBTSS11_LOCUS28403"/>
</dbReference>
<protein>
    <submittedName>
        <fullName evidence="1">Uncharacterized protein</fullName>
    </submittedName>
</protein>
<dbReference type="Proteomes" id="UP001189624">
    <property type="component" value="Chromosome 10"/>
</dbReference>
<evidence type="ECO:0000313" key="1">
    <source>
        <dbReference type="EMBL" id="CAJ1976267.1"/>
    </source>
</evidence>
<sequence length="132" mass="14545">MLYPATTAAAGNINIGMDKWMEDMSSNTFEDRIISILGWEEMEGKTVDEVVDIESASSASFNDDSDDEESLVPEIDDGVHLEEPLTEEEIQDLISELLEVESKEQVPQQHACAKQGLSVMHNSAATVFHCAL</sequence>
<name>A0AA86VPN3_9FABA</name>
<proteinExistence type="predicted"/>
<gene>
    <name evidence="1" type="ORF">AYBTSS11_LOCUS28403</name>
</gene>
<reference evidence="1" key="1">
    <citation type="submission" date="2023-10" db="EMBL/GenBank/DDBJ databases">
        <authorList>
            <person name="Domelevo Entfellner J.-B."/>
        </authorList>
    </citation>
    <scope>NUCLEOTIDE SEQUENCE</scope>
</reference>